<feature type="DNA-binding region" description="OmpR/PhoB-type" evidence="7">
    <location>
        <begin position="133"/>
        <end position="236"/>
    </location>
</feature>
<evidence type="ECO:0000256" key="1">
    <source>
        <dbReference type="ARBA" id="ARBA00022553"/>
    </source>
</evidence>
<dbReference type="GO" id="GO:0032993">
    <property type="term" value="C:protein-DNA complex"/>
    <property type="evidence" value="ECO:0007669"/>
    <property type="project" value="TreeGrafter"/>
</dbReference>
<feature type="domain" description="Response regulatory" evidence="8">
    <location>
        <begin position="3"/>
        <end position="117"/>
    </location>
</feature>
<dbReference type="PANTHER" id="PTHR48111">
    <property type="entry name" value="REGULATOR OF RPOS"/>
    <property type="match status" value="1"/>
</dbReference>
<keyword evidence="2" id="KW-0902">Two-component regulatory system</keyword>
<dbReference type="InterPro" id="IPR001867">
    <property type="entry name" value="OmpR/PhoB-type_DNA-bd"/>
</dbReference>
<dbReference type="RefSeq" id="WP_145203628.1">
    <property type="nucleotide sequence ID" value="NZ_CP036434.1"/>
</dbReference>
<protein>
    <submittedName>
        <fullName evidence="10">Transcriptional regulatory protein WalR</fullName>
    </submittedName>
</protein>
<dbReference type="Gene3D" id="1.10.10.10">
    <property type="entry name" value="Winged helix-like DNA-binding domain superfamily/Winged helix DNA-binding domain"/>
    <property type="match status" value="1"/>
</dbReference>
<proteinExistence type="predicted"/>
<dbReference type="SMART" id="SM00862">
    <property type="entry name" value="Trans_reg_C"/>
    <property type="match status" value="1"/>
</dbReference>
<feature type="modified residue" description="4-aspartylphosphate" evidence="6">
    <location>
        <position position="52"/>
    </location>
</feature>
<dbReference type="PANTHER" id="PTHR48111:SF1">
    <property type="entry name" value="TWO-COMPONENT RESPONSE REGULATOR ORR33"/>
    <property type="match status" value="1"/>
</dbReference>
<keyword evidence="1 6" id="KW-0597">Phosphoprotein</keyword>
<accession>A0A518EZ61</accession>
<dbReference type="OrthoDB" id="272875at2"/>
<dbReference type="InterPro" id="IPR016032">
    <property type="entry name" value="Sig_transdc_resp-reg_C-effctor"/>
</dbReference>
<evidence type="ECO:0000256" key="2">
    <source>
        <dbReference type="ARBA" id="ARBA00023012"/>
    </source>
</evidence>
<evidence type="ECO:0000256" key="6">
    <source>
        <dbReference type="PROSITE-ProRule" id="PRU00169"/>
    </source>
</evidence>
<keyword evidence="3" id="KW-0805">Transcription regulation</keyword>
<feature type="domain" description="OmpR/PhoB-type" evidence="9">
    <location>
        <begin position="133"/>
        <end position="236"/>
    </location>
</feature>
<dbReference type="CDD" id="cd17574">
    <property type="entry name" value="REC_OmpR"/>
    <property type="match status" value="1"/>
</dbReference>
<keyword evidence="4 7" id="KW-0238">DNA-binding</keyword>
<dbReference type="Gene3D" id="3.40.50.2300">
    <property type="match status" value="1"/>
</dbReference>
<evidence type="ECO:0000259" key="9">
    <source>
        <dbReference type="PROSITE" id="PS51755"/>
    </source>
</evidence>
<evidence type="ECO:0000256" key="5">
    <source>
        <dbReference type="ARBA" id="ARBA00023163"/>
    </source>
</evidence>
<dbReference type="GO" id="GO:0000976">
    <property type="term" value="F:transcription cis-regulatory region binding"/>
    <property type="evidence" value="ECO:0007669"/>
    <property type="project" value="TreeGrafter"/>
</dbReference>
<dbReference type="InterPro" id="IPR039420">
    <property type="entry name" value="WalR-like"/>
</dbReference>
<evidence type="ECO:0000256" key="7">
    <source>
        <dbReference type="PROSITE-ProRule" id="PRU01091"/>
    </source>
</evidence>
<evidence type="ECO:0000256" key="4">
    <source>
        <dbReference type="ARBA" id="ARBA00023125"/>
    </source>
</evidence>
<dbReference type="Pfam" id="PF00072">
    <property type="entry name" value="Response_reg"/>
    <property type="match status" value="1"/>
</dbReference>
<dbReference type="Pfam" id="PF00486">
    <property type="entry name" value="Trans_reg_C"/>
    <property type="match status" value="1"/>
</dbReference>
<dbReference type="PROSITE" id="PS50110">
    <property type="entry name" value="RESPONSE_REGULATORY"/>
    <property type="match status" value="1"/>
</dbReference>
<evidence type="ECO:0000259" key="8">
    <source>
        <dbReference type="PROSITE" id="PS50110"/>
    </source>
</evidence>
<dbReference type="SMART" id="SM00448">
    <property type="entry name" value="REC"/>
    <property type="match status" value="1"/>
</dbReference>
<dbReference type="Proteomes" id="UP000320390">
    <property type="component" value="Chromosome"/>
</dbReference>
<gene>
    <name evidence="10" type="primary">walR</name>
    <name evidence="10" type="ORF">Poly30_49380</name>
</gene>
<organism evidence="10 11">
    <name type="scientific">Saltatorellus ferox</name>
    <dbReference type="NCBI Taxonomy" id="2528018"/>
    <lineage>
        <taxon>Bacteria</taxon>
        <taxon>Pseudomonadati</taxon>
        <taxon>Planctomycetota</taxon>
        <taxon>Planctomycetia</taxon>
        <taxon>Planctomycetia incertae sedis</taxon>
        <taxon>Saltatorellus</taxon>
    </lineage>
</organism>
<sequence length="244" mass="26975">MTRVLVVEDEEPIRMALVDTLTSEGYDVLEAADGEAAVRIALVEDPDAVLLDLMLPRKDGFEVLRALREDRLTATVLILSARGEELDRIRGFEYGADDYVVKPFSTAEVLARLRAALARKAGATPGVGEVDDVGTIRFGDVDVDFNAYTLVRAGERHGLSRREMDLLRYFLKHDGETLSRAHLVDEVWGPMPGTGEPPTTRTVDQHVMKLRKKIEVDAANPRHLATVHGVGYRFRKRPGTAEGG</sequence>
<dbReference type="GO" id="GO:0006355">
    <property type="term" value="P:regulation of DNA-templated transcription"/>
    <property type="evidence" value="ECO:0007669"/>
    <property type="project" value="InterPro"/>
</dbReference>
<dbReference type="GO" id="GO:0000156">
    <property type="term" value="F:phosphorelay response regulator activity"/>
    <property type="evidence" value="ECO:0007669"/>
    <property type="project" value="TreeGrafter"/>
</dbReference>
<dbReference type="GO" id="GO:0005829">
    <property type="term" value="C:cytosol"/>
    <property type="evidence" value="ECO:0007669"/>
    <property type="project" value="TreeGrafter"/>
</dbReference>
<evidence type="ECO:0000313" key="10">
    <source>
        <dbReference type="EMBL" id="QDV09380.1"/>
    </source>
</evidence>
<keyword evidence="5" id="KW-0804">Transcription</keyword>
<dbReference type="CDD" id="cd00383">
    <property type="entry name" value="trans_reg_C"/>
    <property type="match status" value="1"/>
</dbReference>
<reference evidence="10 11" key="1">
    <citation type="submission" date="2019-02" db="EMBL/GenBank/DDBJ databases">
        <title>Deep-cultivation of Planctomycetes and their phenomic and genomic characterization uncovers novel biology.</title>
        <authorList>
            <person name="Wiegand S."/>
            <person name="Jogler M."/>
            <person name="Boedeker C."/>
            <person name="Pinto D."/>
            <person name="Vollmers J."/>
            <person name="Rivas-Marin E."/>
            <person name="Kohn T."/>
            <person name="Peeters S.H."/>
            <person name="Heuer A."/>
            <person name="Rast P."/>
            <person name="Oberbeckmann S."/>
            <person name="Bunk B."/>
            <person name="Jeske O."/>
            <person name="Meyerdierks A."/>
            <person name="Storesund J.E."/>
            <person name="Kallscheuer N."/>
            <person name="Luecker S."/>
            <person name="Lage O.M."/>
            <person name="Pohl T."/>
            <person name="Merkel B.J."/>
            <person name="Hornburger P."/>
            <person name="Mueller R.-W."/>
            <person name="Bruemmer F."/>
            <person name="Labrenz M."/>
            <person name="Spormann A.M."/>
            <person name="Op den Camp H."/>
            <person name="Overmann J."/>
            <person name="Amann R."/>
            <person name="Jetten M.S.M."/>
            <person name="Mascher T."/>
            <person name="Medema M.H."/>
            <person name="Devos D.P."/>
            <person name="Kaster A.-K."/>
            <person name="Ovreas L."/>
            <person name="Rohde M."/>
            <person name="Galperin M.Y."/>
            <person name="Jogler C."/>
        </authorList>
    </citation>
    <scope>NUCLEOTIDE SEQUENCE [LARGE SCALE GENOMIC DNA]</scope>
    <source>
        <strain evidence="10 11">Poly30</strain>
    </source>
</reference>
<dbReference type="InterPro" id="IPR001789">
    <property type="entry name" value="Sig_transdc_resp-reg_receiver"/>
</dbReference>
<dbReference type="SUPFAM" id="SSF52172">
    <property type="entry name" value="CheY-like"/>
    <property type="match status" value="1"/>
</dbReference>
<dbReference type="SUPFAM" id="SSF46894">
    <property type="entry name" value="C-terminal effector domain of the bipartite response regulators"/>
    <property type="match status" value="1"/>
</dbReference>
<dbReference type="EMBL" id="CP036434">
    <property type="protein sequence ID" value="QDV09380.1"/>
    <property type="molecule type" value="Genomic_DNA"/>
</dbReference>
<evidence type="ECO:0000256" key="3">
    <source>
        <dbReference type="ARBA" id="ARBA00023015"/>
    </source>
</evidence>
<dbReference type="InterPro" id="IPR011006">
    <property type="entry name" value="CheY-like_superfamily"/>
</dbReference>
<dbReference type="AlphaFoldDB" id="A0A518EZ61"/>
<dbReference type="InterPro" id="IPR036388">
    <property type="entry name" value="WH-like_DNA-bd_sf"/>
</dbReference>
<keyword evidence="11" id="KW-1185">Reference proteome</keyword>
<dbReference type="PROSITE" id="PS51755">
    <property type="entry name" value="OMPR_PHOB"/>
    <property type="match status" value="1"/>
</dbReference>
<name>A0A518EZ61_9BACT</name>
<evidence type="ECO:0000313" key="11">
    <source>
        <dbReference type="Proteomes" id="UP000320390"/>
    </source>
</evidence>